<feature type="region of interest" description="Disordered" evidence="1">
    <location>
        <begin position="300"/>
        <end position="417"/>
    </location>
</feature>
<feature type="compositionally biased region" description="Polar residues" evidence="1">
    <location>
        <begin position="1"/>
        <end position="12"/>
    </location>
</feature>
<feature type="compositionally biased region" description="Basic and acidic residues" evidence="1">
    <location>
        <begin position="322"/>
        <end position="336"/>
    </location>
</feature>
<feature type="compositionally biased region" description="Polar residues" evidence="1">
    <location>
        <begin position="38"/>
        <end position="70"/>
    </location>
</feature>
<reference evidence="2" key="1">
    <citation type="journal article" date="2020" name="J. Eukaryot. Microbiol.">
        <title>De novo Sequencing, Assembly and Annotation of the Transcriptome for the Free-Living Testate Amoeba Arcella intermedia.</title>
        <authorList>
            <person name="Ribeiro G.M."/>
            <person name="Porfirio-Sousa A.L."/>
            <person name="Maurer-Alcala X.X."/>
            <person name="Katz L.A."/>
            <person name="Lahr D.J.G."/>
        </authorList>
    </citation>
    <scope>NUCLEOTIDE SEQUENCE</scope>
</reference>
<evidence type="ECO:0000256" key="1">
    <source>
        <dbReference type="SAM" id="MobiDB-lite"/>
    </source>
</evidence>
<proteinExistence type="predicted"/>
<protein>
    <submittedName>
        <fullName evidence="2">Uncharacterized protein</fullName>
    </submittedName>
</protein>
<feature type="compositionally biased region" description="Basic and acidic residues" evidence="1">
    <location>
        <begin position="245"/>
        <end position="255"/>
    </location>
</feature>
<feature type="compositionally biased region" description="Polar residues" evidence="1">
    <location>
        <begin position="373"/>
        <end position="385"/>
    </location>
</feature>
<dbReference type="EMBL" id="GIBP01002670">
    <property type="protein sequence ID" value="NDV31639.1"/>
    <property type="molecule type" value="Transcribed_RNA"/>
</dbReference>
<evidence type="ECO:0000313" key="2">
    <source>
        <dbReference type="EMBL" id="NDV31639.1"/>
    </source>
</evidence>
<organism evidence="2">
    <name type="scientific">Arcella intermedia</name>
    <dbReference type="NCBI Taxonomy" id="1963864"/>
    <lineage>
        <taxon>Eukaryota</taxon>
        <taxon>Amoebozoa</taxon>
        <taxon>Tubulinea</taxon>
        <taxon>Elardia</taxon>
        <taxon>Arcellinida</taxon>
        <taxon>Sphaerothecina</taxon>
        <taxon>Arcellidae</taxon>
        <taxon>Arcella</taxon>
    </lineage>
</organism>
<feature type="region of interest" description="Disordered" evidence="1">
    <location>
        <begin position="1"/>
        <end position="70"/>
    </location>
</feature>
<feature type="compositionally biased region" description="Basic and acidic residues" evidence="1">
    <location>
        <begin position="394"/>
        <end position="410"/>
    </location>
</feature>
<name>A0A6B2L3W3_9EUKA</name>
<accession>A0A6B2L3W3</accession>
<dbReference type="AlphaFoldDB" id="A0A6B2L3W3"/>
<feature type="region of interest" description="Disordered" evidence="1">
    <location>
        <begin position="235"/>
        <end position="262"/>
    </location>
</feature>
<sequence length="417" mass="45394">MWPSLNQSSDIQTKIPPAPYQKLSRDLPPLPSLPMLQNFPNPSSYANMNNTIYPSLTPSSTPSNFPSLNPNSYPSGYGSIPYNTSFPSVNPTSSFPSLSSYATPIRSSSSSPFPSVSSNYLPNTLPPPTSLGAPFNGVSLPPASYLPISYGTLTPPPSLTPQFGSNSIPPANIYPTLNYSNKTPTPIKKIDPVERNPVDNLFPKVIATSQMDDVKLSTIVNPNLLTTHQIKTTPISDSQSQLPVDQKEHSEERTGKQFVNPPISDTWKEEEKWPLPPLVVSSNPEKWTEHKVLDVQANVNVNDSSLDSGITPENKPLGSSEPEMKAPEVKALEMKGPENLVPIIKQEPPNETPAPVQNQTPAENPPQLEAANVQPQQNTTEQSTPTPNPTPVKGEQEEKQQENTTVKEEPQSQPSNS</sequence>